<keyword evidence="4" id="KW-1185">Reference proteome</keyword>
<dbReference type="RefSeq" id="WP_378212049.1">
    <property type="nucleotide sequence ID" value="NZ_JBHLZP010000608.1"/>
</dbReference>
<dbReference type="EMBL" id="JBHLZP010000608">
    <property type="protein sequence ID" value="MFB9838968.1"/>
    <property type="molecule type" value="Genomic_DNA"/>
</dbReference>
<evidence type="ECO:0000313" key="3">
    <source>
        <dbReference type="EMBL" id="MFB9838968.1"/>
    </source>
</evidence>
<dbReference type="PANTHER" id="PTHR45398:SF1">
    <property type="entry name" value="ENZYME, PUTATIVE (JCVI)-RELATED"/>
    <property type="match status" value="1"/>
</dbReference>
<feature type="region of interest" description="Disordered" evidence="1">
    <location>
        <begin position="456"/>
        <end position="506"/>
    </location>
</feature>
<dbReference type="SUPFAM" id="SSF52777">
    <property type="entry name" value="CoA-dependent acyltransferases"/>
    <property type="match status" value="2"/>
</dbReference>
<accession>A0ABV5YWC2</accession>
<sequence>MLEFPASYAQERMWFFHRLDRANPSYHVPLLLRLCGRLDPERLERALERVTDRHEILRTTYTDEGGELRQRVHDRLPVPFDRIALAAPPADGPSPVTRDPAVATLVGEFVRAPFDLAAGPPLRVRLLRLAADDHLLMLCQHHIATDGWSLGVLVGELDAAYRDVPLPEPAIQYADYAEWRRATLTGDALDAELDHWRSRLGANPPRLALPTDRPRPQEPTFRGARVDFALSPETSDAIRAVGRRHGASLYMTVLAAWSALLHRYGAGGDLVIGTLLANRENEQVAPLLGLFVNTLPVRVDLTGEPAFAELLGRVRTATLDVLAHQDTPTEKIIERLRPGREDGGNPLFQVLFALQNFAGQHLELGGLDVERVDDEEESTRFDLELHVWEHPGHLRGALVFDTDLFDRATAERMVEHLRTLLAAVSADPGAPLATLPLRPEEDERRLRDRLAAGGGPVVLDGHGRVPPEGVPGDVWEGSRRTGERGRVRPDGTAEILTEAGPDGRLPDLVRADGRRVLRADLEDALLRAE</sequence>
<dbReference type="Gene3D" id="3.30.559.10">
    <property type="entry name" value="Chloramphenicol acetyltransferase-like domain"/>
    <property type="match status" value="1"/>
</dbReference>
<organism evidence="3 4">
    <name type="scientific">Actinoallomurus acaciae</name>
    <dbReference type="NCBI Taxonomy" id="502577"/>
    <lineage>
        <taxon>Bacteria</taxon>
        <taxon>Bacillati</taxon>
        <taxon>Actinomycetota</taxon>
        <taxon>Actinomycetes</taxon>
        <taxon>Streptosporangiales</taxon>
        <taxon>Thermomonosporaceae</taxon>
        <taxon>Actinoallomurus</taxon>
    </lineage>
</organism>
<dbReference type="InterPro" id="IPR001242">
    <property type="entry name" value="Condensation_dom"/>
</dbReference>
<evidence type="ECO:0000259" key="2">
    <source>
        <dbReference type="Pfam" id="PF00668"/>
    </source>
</evidence>
<comment type="caution">
    <text evidence="3">The sequence shown here is derived from an EMBL/GenBank/DDBJ whole genome shotgun (WGS) entry which is preliminary data.</text>
</comment>
<dbReference type="PANTHER" id="PTHR45398">
    <property type="match status" value="1"/>
</dbReference>
<gene>
    <name evidence="3" type="ORF">ACFFNX_43165</name>
</gene>
<dbReference type="InterPro" id="IPR023213">
    <property type="entry name" value="CAT-like_dom_sf"/>
</dbReference>
<dbReference type="Gene3D" id="3.30.559.30">
    <property type="entry name" value="Nonribosomal peptide synthetase, condensation domain"/>
    <property type="match status" value="1"/>
</dbReference>
<feature type="compositionally biased region" description="Basic and acidic residues" evidence="1">
    <location>
        <begin position="476"/>
        <end position="491"/>
    </location>
</feature>
<dbReference type="Pfam" id="PF00668">
    <property type="entry name" value="Condensation"/>
    <property type="match status" value="1"/>
</dbReference>
<protein>
    <submittedName>
        <fullName evidence="3">Condensation domain-containing protein</fullName>
    </submittedName>
</protein>
<proteinExistence type="predicted"/>
<name>A0ABV5YWC2_9ACTN</name>
<dbReference type="SUPFAM" id="SSF56801">
    <property type="entry name" value="Acetyl-CoA synthetase-like"/>
    <property type="match status" value="1"/>
</dbReference>
<dbReference type="Proteomes" id="UP001589627">
    <property type="component" value="Unassembled WGS sequence"/>
</dbReference>
<evidence type="ECO:0000313" key="4">
    <source>
        <dbReference type="Proteomes" id="UP001589627"/>
    </source>
</evidence>
<reference evidence="3 4" key="1">
    <citation type="submission" date="2024-09" db="EMBL/GenBank/DDBJ databases">
        <authorList>
            <person name="Sun Q."/>
            <person name="Mori K."/>
        </authorList>
    </citation>
    <scope>NUCLEOTIDE SEQUENCE [LARGE SCALE GENOMIC DNA]</scope>
    <source>
        <strain evidence="3 4">TBRC 0563</strain>
    </source>
</reference>
<feature type="domain" description="Condensation" evidence="2">
    <location>
        <begin position="4"/>
        <end position="446"/>
    </location>
</feature>
<dbReference type="CDD" id="cd19531">
    <property type="entry name" value="LCL_NRPS-like"/>
    <property type="match status" value="1"/>
</dbReference>
<feature type="non-terminal residue" evidence="3">
    <location>
        <position position="529"/>
    </location>
</feature>
<evidence type="ECO:0000256" key="1">
    <source>
        <dbReference type="SAM" id="MobiDB-lite"/>
    </source>
</evidence>